<name>X0UZS0_9ZZZZ</name>
<proteinExistence type="predicted"/>
<evidence type="ECO:0000313" key="1">
    <source>
        <dbReference type="EMBL" id="GAG11325.1"/>
    </source>
</evidence>
<feature type="non-terminal residue" evidence="1">
    <location>
        <position position="1"/>
    </location>
</feature>
<reference evidence="1" key="1">
    <citation type="journal article" date="2014" name="Front. Microbiol.">
        <title>High frequency of phylogenetically diverse reductive dehalogenase-homologous genes in deep subseafloor sedimentary metagenomes.</title>
        <authorList>
            <person name="Kawai M."/>
            <person name="Futagami T."/>
            <person name="Toyoda A."/>
            <person name="Takaki Y."/>
            <person name="Nishi S."/>
            <person name="Hori S."/>
            <person name="Arai W."/>
            <person name="Tsubouchi T."/>
            <person name="Morono Y."/>
            <person name="Uchiyama I."/>
            <person name="Ito T."/>
            <person name="Fujiyama A."/>
            <person name="Inagaki F."/>
            <person name="Takami H."/>
        </authorList>
    </citation>
    <scope>NUCLEOTIDE SEQUENCE</scope>
    <source>
        <strain evidence="1">Expedition CK06-06</strain>
    </source>
</reference>
<protein>
    <submittedName>
        <fullName evidence="1">Uncharacterized protein</fullName>
    </submittedName>
</protein>
<comment type="caution">
    <text evidence="1">The sequence shown here is derived from an EMBL/GenBank/DDBJ whole genome shotgun (WGS) entry which is preliminary data.</text>
</comment>
<gene>
    <name evidence="1" type="ORF">S01H1_43020</name>
</gene>
<sequence>GFVEQMLDTYETLVTTINDADRILVQKQIEIIDRQIDRQVYSLYSLTAEDIKIIEGER</sequence>
<dbReference type="EMBL" id="BARS01027383">
    <property type="protein sequence ID" value="GAG11325.1"/>
    <property type="molecule type" value="Genomic_DNA"/>
</dbReference>
<dbReference type="AlphaFoldDB" id="X0UZS0"/>
<accession>X0UZS0</accession>
<organism evidence="1">
    <name type="scientific">marine sediment metagenome</name>
    <dbReference type="NCBI Taxonomy" id="412755"/>
    <lineage>
        <taxon>unclassified sequences</taxon>
        <taxon>metagenomes</taxon>
        <taxon>ecological metagenomes</taxon>
    </lineage>
</organism>